<sequence length="1205" mass="132111">MRLRQRSLSRNFSSTENLLGDLKDPAKGFGDLSRRGPACRFLPYDTPALLIHPVLPLLLFAVALGIWALLHHVYHDCAFVGPDSGWCLRQQHGPKFNLSRGSISDSWLPNWREDGRCGAGFPGQNAHPISICNPFSKDYCCSRWSWCGSGAEYCVHATHKPYNESHGIGFFVNDFIAKATGSGDLYQQGWHEASADKAAAFAKWDAFQRVARRKFGLQSGEHVQWHIGAAVAQRFGKFRQRFPRPPTDMAIAKGAGTALGWHHERLLRESLSHGEAELALGRGAAAEGGQQEKPVALPGLLSAIQQAGGSVKDSAAALAGFEGRQQQGRRMGEDGQQEAPDVPEPRKKWGVAALGWFPHSWESIPNEVVNASEPQPLKAVGEGSGAWTRGIRMGREDRWDELYIGREGDRALHRGERPYSSFQRCNPWRWIHFHNIVVRNKTDRMLHEAEAGRGTEDPRPPAEEGMEGYLGRAKPGTFGGTVASRQGKSEILVIWHAFERPKTCVEDEDVQVPRHNLLYFIRTAVRENDGVDYIFNFGGRVDPDMLELIPPYSNVRVRFIDGGTLHSDTCTFQQTILEQGHAIFHQYKYFFLINNGMRGPFVSASMLTENIHWTQPFTSRLSNETKLVGVTISCEVKTHVQGPFLATDRVGIQYVLDLWGGCWGDHWDEIVHAEIGLTQAIMEDGYNVASMQHEYEGLDFRLEPSKLSCRGKLNPSFCCGMEDPLQLHWIKYGGAVMRIGAQSPYLIRAVENLTDATLALTPALTPSTRWQLPSDDWFEQRDAAQRNVARRNTLWRLSSRLFQRVFSLSRSGNQLAGKQAAASARYLTLLSEDEGHKHFRYQLQPHMSGFESDDTIGPLNSDASEEDLARLEHQTKQPRTTLPSKDSDRELSETSGFTLEASSSNSRSLTEPLVTDAPFRSSMEAWGLGKRRNSAWPSLSGSPSTSAPPSFLVSPAELAEANVVPTQSFVADDQSPVNASDEMAMATASGGAYTSENVSAPIVDAATRSFWQATFGSAKSAFGAITASTAASAAASAERVAALHAIGHRGSEQPDGMQVKPNLGVADDSENGSKGNSSSSIVSSGSAPGEEIYLETENLMDSPSNHAKAPNSGKNRMSQNDSLSWNGSFQPASRGKGSIKAHPSPQERWSWGQYMAAFSHLSSPSPDVDSELGIHPDNDGTAGPSDEGEETDDLVDGLSSSLGLG</sequence>
<evidence type="ECO:0000313" key="4">
    <source>
        <dbReference type="EMBL" id="KAK9842708.1"/>
    </source>
</evidence>
<name>A0AAW1S8W3_9CHLO</name>
<gene>
    <name evidence="4" type="ORF">WJX74_001013</name>
</gene>
<reference evidence="4 5" key="1">
    <citation type="journal article" date="2024" name="Nat. Commun.">
        <title>Phylogenomics reveals the evolutionary origins of lichenization in chlorophyte algae.</title>
        <authorList>
            <person name="Puginier C."/>
            <person name="Libourel C."/>
            <person name="Otte J."/>
            <person name="Skaloud P."/>
            <person name="Haon M."/>
            <person name="Grisel S."/>
            <person name="Petersen M."/>
            <person name="Berrin J.G."/>
            <person name="Delaux P.M."/>
            <person name="Dal Grande F."/>
            <person name="Keller J."/>
        </authorList>
    </citation>
    <scope>NUCLEOTIDE SEQUENCE [LARGE SCALE GENOMIC DNA]</scope>
    <source>
        <strain evidence="4 5">SAG 2145</strain>
    </source>
</reference>
<protein>
    <recommendedName>
        <fullName evidence="6">Chitin-binding type-1 domain-containing protein</fullName>
    </recommendedName>
</protein>
<feature type="compositionally biased region" description="Polar residues" evidence="2">
    <location>
        <begin position="1112"/>
        <end position="1131"/>
    </location>
</feature>
<organism evidence="4 5">
    <name type="scientific">Apatococcus lobatus</name>
    <dbReference type="NCBI Taxonomy" id="904363"/>
    <lineage>
        <taxon>Eukaryota</taxon>
        <taxon>Viridiplantae</taxon>
        <taxon>Chlorophyta</taxon>
        <taxon>core chlorophytes</taxon>
        <taxon>Trebouxiophyceae</taxon>
        <taxon>Chlorellales</taxon>
        <taxon>Chlorellaceae</taxon>
        <taxon>Apatococcus</taxon>
    </lineage>
</organism>
<proteinExistence type="predicted"/>
<feature type="compositionally biased region" description="Polar residues" evidence="2">
    <location>
        <begin position="893"/>
        <end position="909"/>
    </location>
</feature>
<feature type="transmembrane region" description="Helical" evidence="3">
    <location>
        <begin position="49"/>
        <end position="70"/>
    </location>
</feature>
<dbReference type="EMBL" id="JALJOS010000002">
    <property type="protein sequence ID" value="KAK9842708.1"/>
    <property type="molecule type" value="Genomic_DNA"/>
</dbReference>
<dbReference type="InterPro" id="IPR036861">
    <property type="entry name" value="Endochitinase-like_sf"/>
</dbReference>
<keyword evidence="3" id="KW-0812">Transmembrane</keyword>
<feature type="compositionally biased region" description="Low complexity" evidence="2">
    <location>
        <begin position="1072"/>
        <end position="1086"/>
    </location>
</feature>
<feature type="compositionally biased region" description="Low complexity" evidence="2">
    <location>
        <begin position="1196"/>
        <end position="1205"/>
    </location>
</feature>
<evidence type="ECO:0000313" key="5">
    <source>
        <dbReference type="Proteomes" id="UP001438707"/>
    </source>
</evidence>
<accession>A0AAW1S8W3</accession>
<feature type="region of interest" description="Disordered" evidence="2">
    <location>
        <begin position="1160"/>
        <end position="1205"/>
    </location>
</feature>
<evidence type="ECO:0000256" key="3">
    <source>
        <dbReference type="SAM" id="Phobius"/>
    </source>
</evidence>
<feature type="compositionally biased region" description="Basic and acidic residues" evidence="2">
    <location>
        <begin position="448"/>
        <end position="462"/>
    </location>
</feature>
<evidence type="ECO:0000256" key="1">
    <source>
        <dbReference type="ARBA" id="ARBA00022669"/>
    </source>
</evidence>
<keyword evidence="1" id="KW-0147">Chitin-binding</keyword>
<feature type="compositionally biased region" description="Acidic residues" evidence="2">
    <location>
        <begin position="1186"/>
        <end position="1195"/>
    </location>
</feature>
<keyword evidence="5" id="KW-1185">Reference proteome</keyword>
<dbReference type="GO" id="GO:0008061">
    <property type="term" value="F:chitin binding"/>
    <property type="evidence" value="ECO:0007669"/>
    <property type="project" value="UniProtKB-KW"/>
</dbReference>
<dbReference type="AlphaFoldDB" id="A0AAW1S8W3"/>
<evidence type="ECO:0000256" key="2">
    <source>
        <dbReference type="SAM" id="MobiDB-lite"/>
    </source>
</evidence>
<comment type="caution">
    <text evidence="4">The sequence shown here is derived from an EMBL/GenBank/DDBJ whole genome shotgun (WGS) entry which is preliminary data.</text>
</comment>
<feature type="region of interest" description="Disordered" evidence="2">
    <location>
        <begin position="324"/>
        <end position="345"/>
    </location>
</feature>
<keyword evidence="3" id="KW-1133">Transmembrane helix</keyword>
<evidence type="ECO:0008006" key="6">
    <source>
        <dbReference type="Google" id="ProtNLM"/>
    </source>
</evidence>
<feature type="region of interest" description="Disordered" evidence="2">
    <location>
        <begin position="448"/>
        <end position="473"/>
    </location>
</feature>
<feature type="region of interest" description="Disordered" evidence="2">
    <location>
        <begin position="1048"/>
        <end position="1147"/>
    </location>
</feature>
<dbReference type="Gene3D" id="3.30.60.10">
    <property type="entry name" value="Endochitinase-like"/>
    <property type="match status" value="1"/>
</dbReference>
<dbReference type="SUPFAM" id="SSF57016">
    <property type="entry name" value="Plant lectins/antimicrobial peptides"/>
    <property type="match status" value="1"/>
</dbReference>
<dbReference type="Proteomes" id="UP001438707">
    <property type="component" value="Unassembled WGS sequence"/>
</dbReference>
<feature type="region of interest" description="Disordered" evidence="2">
    <location>
        <begin position="871"/>
        <end position="915"/>
    </location>
</feature>
<keyword evidence="3" id="KW-0472">Membrane</keyword>